<accession>A0A2T7C8T0</accession>
<dbReference type="PANTHER" id="PTHR32133:SF271">
    <property type="entry name" value="F-BOX DOMAIN-CONTAINING PROTEIN"/>
    <property type="match status" value="1"/>
</dbReference>
<evidence type="ECO:0000313" key="2">
    <source>
        <dbReference type="EMBL" id="PUZ39751.1"/>
    </source>
</evidence>
<evidence type="ECO:0000313" key="3">
    <source>
        <dbReference type="Proteomes" id="UP000244336"/>
    </source>
</evidence>
<evidence type="ECO:0008006" key="4">
    <source>
        <dbReference type="Google" id="ProtNLM"/>
    </source>
</evidence>
<proteinExistence type="predicted"/>
<feature type="region of interest" description="Disordered" evidence="1">
    <location>
        <begin position="1"/>
        <end position="20"/>
    </location>
</feature>
<sequence length="355" mass="38778">MSQDEGGKTNSSEAPELKLENDDLLEDSFRRLPALPSSLLRASRVQALPPLLGFFSRDRDLSGSVEFTPVLDPPDQIPASHFSLQVARGSKVLHCHHGRVLIYSPEEQHLLVWDPVTGDLRHLALPPALDGGKVVVLDGGVVCTSTDQGHVHGACHSDPFQVVVVLGDSARFYGCVYTLETRGWGNLMSLLREPPGGLIPSPTCPGSMFRNSICLLLIGRKPVILQFDWARQNLGTIDVPLDAHDFRAIFCGRHQVLITRGDSGGLSFIVLAGLSVHVWNRTSHGDGNATWIPGNTIQLYNSSPLRSASGGDTVLMVHLESMKFKKLPQKMPYIFCAPFSSFYNPGTHTMKLLMG</sequence>
<organism evidence="2 3">
    <name type="scientific">Panicum hallii var. hallii</name>
    <dbReference type="NCBI Taxonomy" id="1504633"/>
    <lineage>
        <taxon>Eukaryota</taxon>
        <taxon>Viridiplantae</taxon>
        <taxon>Streptophyta</taxon>
        <taxon>Embryophyta</taxon>
        <taxon>Tracheophyta</taxon>
        <taxon>Spermatophyta</taxon>
        <taxon>Magnoliopsida</taxon>
        <taxon>Liliopsida</taxon>
        <taxon>Poales</taxon>
        <taxon>Poaceae</taxon>
        <taxon>PACMAD clade</taxon>
        <taxon>Panicoideae</taxon>
        <taxon>Panicodae</taxon>
        <taxon>Paniceae</taxon>
        <taxon>Panicinae</taxon>
        <taxon>Panicum</taxon>
        <taxon>Panicum sect. Panicum</taxon>
    </lineage>
</organism>
<feature type="compositionally biased region" description="Polar residues" evidence="1">
    <location>
        <begin position="1"/>
        <end position="13"/>
    </location>
</feature>
<protein>
    <recommendedName>
        <fullName evidence="4">F-box associated domain-containing protein</fullName>
    </recommendedName>
</protein>
<gene>
    <name evidence="2" type="ORF">GQ55_9G362900</name>
</gene>
<dbReference type="EMBL" id="CM009757">
    <property type="protein sequence ID" value="PUZ39751.1"/>
    <property type="molecule type" value="Genomic_DNA"/>
</dbReference>
<dbReference type="OrthoDB" id="693649at2759"/>
<dbReference type="Proteomes" id="UP000244336">
    <property type="component" value="Chromosome 9"/>
</dbReference>
<dbReference type="PANTHER" id="PTHR32133">
    <property type="entry name" value="OS07G0120400 PROTEIN"/>
    <property type="match status" value="1"/>
</dbReference>
<dbReference type="Gramene" id="PUZ39751">
    <property type="protein sequence ID" value="PUZ39751"/>
    <property type="gene ID" value="GQ55_9G362900"/>
</dbReference>
<name>A0A2T7C8T0_9POAL</name>
<keyword evidence="3" id="KW-1185">Reference proteome</keyword>
<reference evidence="2 3" key="1">
    <citation type="submission" date="2018-04" db="EMBL/GenBank/DDBJ databases">
        <title>WGS assembly of Panicum hallii var. hallii HAL2.</title>
        <authorList>
            <person name="Lovell J."/>
            <person name="Jenkins J."/>
            <person name="Lowry D."/>
            <person name="Mamidi S."/>
            <person name="Sreedasyam A."/>
            <person name="Weng X."/>
            <person name="Barry K."/>
            <person name="Bonette J."/>
            <person name="Campitelli B."/>
            <person name="Daum C."/>
            <person name="Gordon S."/>
            <person name="Gould B."/>
            <person name="Lipzen A."/>
            <person name="MacQueen A."/>
            <person name="Palacio-Mejia J."/>
            <person name="Plott C."/>
            <person name="Shakirov E."/>
            <person name="Shu S."/>
            <person name="Yoshinaga Y."/>
            <person name="Zane M."/>
            <person name="Rokhsar D."/>
            <person name="Grimwood J."/>
            <person name="Schmutz J."/>
            <person name="Juenger T."/>
        </authorList>
    </citation>
    <scope>NUCLEOTIDE SEQUENCE [LARGE SCALE GENOMIC DNA]</scope>
    <source>
        <strain evidence="3">cv. HAL2</strain>
    </source>
</reference>
<dbReference type="AlphaFoldDB" id="A0A2T7C8T0"/>
<evidence type="ECO:0000256" key="1">
    <source>
        <dbReference type="SAM" id="MobiDB-lite"/>
    </source>
</evidence>